<feature type="transmembrane region" description="Helical" evidence="7">
    <location>
        <begin position="151"/>
        <end position="171"/>
    </location>
</feature>
<dbReference type="Proteomes" id="UP000198253">
    <property type="component" value="Chromosome I"/>
</dbReference>
<keyword evidence="6 7" id="KW-0472">Membrane</keyword>
<keyword evidence="5 7" id="KW-1133">Transmembrane helix</keyword>
<keyword evidence="11" id="KW-1185">Reference proteome</keyword>
<evidence type="ECO:0000256" key="2">
    <source>
        <dbReference type="ARBA" id="ARBA00022448"/>
    </source>
</evidence>
<dbReference type="PANTHER" id="PTHR43386">
    <property type="entry name" value="OLIGOPEPTIDE TRANSPORT SYSTEM PERMEASE PROTEIN APPC"/>
    <property type="match status" value="1"/>
</dbReference>
<organism evidence="10 11">
    <name type="scientific">Micromonospora echinospora</name>
    <name type="common">Micromonospora purpurea</name>
    <dbReference type="NCBI Taxonomy" id="1877"/>
    <lineage>
        <taxon>Bacteria</taxon>
        <taxon>Bacillati</taxon>
        <taxon>Actinomycetota</taxon>
        <taxon>Actinomycetes</taxon>
        <taxon>Micromonosporales</taxon>
        <taxon>Micromonosporaceae</taxon>
        <taxon>Micromonospora</taxon>
    </lineage>
</organism>
<accession>A0A1C4XD33</accession>
<dbReference type="PANTHER" id="PTHR43386:SF6">
    <property type="entry name" value="ABC TRANSPORTER PERMEASE PROTEIN"/>
    <property type="match status" value="1"/>
</dbReference>
<protein>
    <submittedName>
        <fullName evidence="10">Peptide/nickel transport system permease protein</fullName>
    </submittedName>
</protein>
<name>A0A1C4XD33_MICEC</name>
<feature type="transmembrane region" description="Helical" evidence="7">
    <location>
        <begin position="282"/>
        <end position="305"/>
    </location>
</feature>
<sequence length="314" mass="33548">MSDLSSAGTAMSGDSSAATAVAGAPSPDKGGKVRSASLWADARRQLVRDPIFMVAALYILVVGSMAVFPKLWTSQDPRDCDTARSRIPPSGDHPFGFDILGCDYYSHAIYGARPSMTIALLATLGIVAVGGLFGLLAGYYGGWVDSIISRVMDIFFSLPFLLGAIVFLTVIKRQNVITLAIVLVALGWPTIARIIRGSVISSKDLDYVHAAKAVGAGHGRLMFRHILPNAIAPMMVYATIILGSFVATEATLTFLGVGLQPPAQSWGIMISAHQVYFLEDPWLLLFPCGLLVGTVLSFILMGDALRDALDPKFR</sequence>
<dbReference type="SUPFAM" id="SSF161098">
    <property type="entry name" value="MetI-like"/>
    <property type="match status" value="1"/>
</dbReference>
<dbReference type="EMBL" id="LT607413">
    <property type="protein sequence ID" value="SCF06420.1"/>
    <property type="molecule type" value="Genomic_DNA"/>
</dbReference>
<evidence type="ECO:0000256" key="1">
    <source>
        <dbReference type="ARBA" id="ARBA00004651"/>
    </source>
</evidence>
<evidence type="ECO:0000256" key="6">
    <source>
        <dbReference type="ARBA" id="ARBA00023136"/>
    </source>
</evidence>
<evidence type="ECO:0000256" key="4">
    <source>
        <dbReference type="ARBA" id="ARBA00022692"/>
    </source>
</evidence>
<feature type="domain" description="ABC transmembrane type-1" evidence="9">
    <location>
        <begin position="112"/>
        <end position="302"/>
    </location>
</feature>
<feature type="compositionally biased region" description="Polar residues" evidence="8">
    <location>
        <begin position="1"/>
        <end position="18"/>
    </location>
</feature>
<dbReference type="InterPro" id="IPR025966">
    <property type="entry name" value="OppC_N"/>
</dbReference>
<dbReference type="Pfam" id="PF00528">
    <property type="entry name" value="BPD_transp_1"/>
    <property type="match status" value="1"/>
</dbReference>
<reference evidence="11" key="1">
    <citation type="submission" date="2016-06" db="EMBL/GenBank/DDBJ databases">
        <authorList>
            <person name="Varghese N."/>
            <person name="Submissions Spin"/>
        </authorList>
    </citation>
    <scope>NUCLEOTIDE SEQUENCE [LARGE SCALE GENOMIC DNA]</scope>
    <source>
        <strain evidence="11">DSM 43816</strain>
    </source>
</reference>
<dbReference type="GO" id="GO:0005886">
    <property type="term" value="C:plasma membrane"/>
    <property type="evidence" value="ECO:0007669"/>
    <property type="project" value="UniProtKB-SubCell"/>
</dbReference>
<dbReference type="InterPro" id="IPR035906">
    <property type="entry name" value="MetI-like_sf"/>
</dbReference>
<feature type="transmembrane region" description="Helical" evidence="7">
    <location>
        <begin position="118"/>
        <end position="139"/>
    </location>
</feature>
<proteinExistence type="inferred from homology"/>
<keyword evidence="3" id="KW-1003">Cell membrane</keyword>
<evidence type="ECO:0000256" key="5">
    <source>
        <dbReference type="ARBA" id="ARBA00022989"/>
    </source>
</evidence>
<dbReference type="Pfam" id="PF12911">
    <property type="entry name" value="OppC_N"/>
    <property type="match status" value="1"/>
</dbReference>
<evidence type="ECO:0000313" key="11">
    <source>
        <dbReference type="Proteomes" id="UP000198253"/>
    </source>
</evidence>
<keyword evidence="2 7" id="KW-0813">Transport</keyword>
<gene>
    <name evidence="10" type="ORF">GA0070618_2957</name>
</gene>
<feature type="transmembrane region" description="Helical" evidence="7">
    <location>
        <begin position="51"/>
        <end position="68"/>
    </location>
</feature>
<dbReference type="CDD" id="cd06261">
    <property type="entry name" value="TM_PBP2"/>
    <property type="match status" value="1"/>
</dbReference>
<feature type="transmembrane region" description="Helical" evidence="7">
    <location>
        <begin position="177"/>
        <end position="195"/>
    </location>
</feature>
<dbReference type="AlphaFoldDB" id="A0A1C4XD33"/>
<comment type="subcellular location">
    <subcellularLocation>
        <location evidence="1 7">Cell membrane</location>
        <topology evidence="1 7">Multi-pass membrane protein</topology>
    </subcellularLocation>
</comment>
<dbReference type="InParanoid" id="A0A1C4XD33"/>
<comment type="similarity">
    <text evidence="7">Belongs to the binding-protein-dependent transport system permease family.</text>
</comment>
<keyword evidence="4 7" id="KW-0812">Transmembrane</keyword>
<evidence type="ECO:0000259" key="9">
    <source>
        <dbReference type="PROSITE" id="PS50928"/>
    </source>
</evidence>
<dbReference type="InterPro" id="IPR000515">
    <property type="entry name" value="MetI-like"/>
</dbReference>
<dbReference type="InterPro" id="IPR050366">
    <property type="entry name" value="BP-dependent_transpt_permease"/>
</dbReference>
<dbReference type="FunCoup" id="A0A1C4XD33">
    <property type="interactions" value="75"/>
</dbReference>
<dbReference type="Gene3D" id="1.10.3720.10">
    <property type="entry name" value="MetI-like"/>
    <property type="match status" value="1"/>
</dbReference>
<evidence type="ECO:0000256" key="7">
    <source>
        <dbReference type="RuleBase" id="RU363032"/>
    </source>
</evidence>
<dbReference type="GO" id="GO:0055085">
    <property type="term" value="P:transmembrane transport"/>
    <property type="evidence" value="ECO:0007669"/>
    <property type="project" value="InterPro"/>
</dbReference>
<evidence type="ECO:0000256" key="3">
    <source>
        <dbReference type="ARBA" id="ARBA00022475"/>
    </source>
</evidence>
<feature type="transmembrane region" description="Helical" evidence="7">
    <location>
        <begin position="226"/>
        <end position="247"/>
    </location>
</feature>
<dbReference type="PROSITE" id="PS50928">
    <property type="entry name" value="ABC_TM1"/>
    <property type="match status" value="1"/>
</dbReference>
<evidence type="ECO:0000313" key="10">
    <source>
        <dbReference type="EMBL" id="SCF06420.1"/>
    </source>
</evidence>
<dbReference type="RefSeq" id="WP_172900296.1">
    <property type="nucleotide sequence ID" value="NZ_LT607413.1"/>
</dbReference>
<evidence type="ECO:0000256" key="8">
    <source>
        <dbReference type="SAM" id="MobiDB-lite"/>
    </source>
</evidence>
<feature type="region of interest" description="Disordered" evidence="8">
    <location>
        <begin position="1"/>
        <end position="33"/>
    </location>
</feature>